<dbReference type="Gene3D" id="1.10.260.40">
    <property type="entry name" value="lambda repressor-like DNA-binding domains"/>
    <property type="match status" value="1"/>
</dbReference>
<dbReference type="InterPro" id="IPR001387">
    <property type="entry name" value="Cro/C1-type_HTH"/>
</dbReference>
<dbReference type="InterPro" id="IPR014710">
    <property type="entry name" value="RmlC-like_jellyroll"/>
</dbReference>
<dbReference type="GO" id="GO:0003677">
    <property type="term" value="F:DNA binding"/>
    <property type="evidence" value="ECO:0007669"/>
    <property type="project" value="UniProtKB-KW"/>
</dbReference>
<dbReference type="PROSITE" id="PS50943">
    <property type="entry name" value="HTH_CROC1"/>
    <property type="match status" value="1"/>
</dbReference>
<dbReference type="InterPro" id="IPR010982">
    <property type="entry name" value="Lambda_DNA-bd_dom_sf"/>
</dbReference>
<dbReference type="GO" id="GO:0003700">
    <property type="term" value="F:DNA-binding transcription factor activity"/>
    <property type="evidence" value="ECO:0007669"/>
    <property type="project" value="TreeGrafter"/>
</dbReference>
<evidence type="ECO:0000259" key="2">
    <source>
        <dbReference type="PROSITE" id="PS50943"/>
    </source>
</evidence>
<gene>
    <name evidence="3" type="ORF">HSBAA_47880</name>
</gene>
<dbReference type="PANTHER" id="PTHR46797">
    <property type="entry name" value="HTH-TYPE TRANSCRIPTIONAL REGULATOR"/>
    <property type="match status" value="1"/>
</dbReference>
<name>A0A455UBB1_9GAMM</name>
<accession>A0A455UBB1</accession>
<evidence type="ECO:0000313" key="4">
    <source>
        <dbReference type="Proteomes" id="UP000320231"/>
    </source>
</evidence>
<protein>
    <recommendedName>
        <fullName evidence="2">HTH cro/C1-type domain-containing protein</fullName>
    </recommendedName>
</protein>
<keyword evidence="1" id="KW-0238">DNA-binding</keyword>
<proteinExistence type="predicted"/>
<dbReference type="InterPro" id="IPR050807">
    <property type="entry name" value="TransReg_Diox_bact_type"/>
</dbReference>
<dbReference type="Gene3D" id="2.60.120.10">
    <property type="entry name" value="Jelly Rolls"/>
    <property type="match status" value="1"/>
</dbReference>
<dbReference type="InterPro" id="IPR011051">
    <property type="entry name" value="RmlC_Cupin_sf"/>
</dbReference>
<reference evidence="3 4" key="1">
    <citation type="journal article" date="2019" name="Microbiol. Resour. Announc.">
        <title>Complete Genome Sequence of Halomonas sulfidaeris Strain Esulfide1 Isolated from a Metal Sulfide Rock at a Depth of 2,200 Meters, Obtained Using Nanopore Sequencing.</title>
        <authorList>
            <person name="Saito M."/>
            <person name="Nishigata A."/>
            <person name="Galipon J."/>
            <person name="Arakawa K."/>
        </authorList>
    </citation>
    <scope>NUCLEOTIDE SEQUENCE [LARGE SCALE GENOMIC DNA]</scope>
    <source>
        <strain evidence="3 4">ATCC BAA-803</strain>
    </source>
</reference>
<organism evidence="3 4">
    <name type="scientific">Vreelandella sulfidaeris</name>
    <dbReference type="NCBI Taxonomy" id="115553"/>
    <lineage>
        <taxon>Bacteria</taxon>
        <taxon>Pseudomonadati</taxon>
        <taxon>Pseudomonadota</taxon>
        <taxon>Gammaproteobacteria</taxon>
        <taxon>Oceanospirillales</taxon>
        <taxon>Halomonadaceae</taxon>
        <taxon>Vreelandella</taxon>
    </lineage>
</organism>
<sequence>MDKLSLNTLGHHLQALRLERAGHCRNWPVRAGIAKSNLCRLEQGNGNPTLDTIWRLAVQLNVPFGTLVAPITVPLGEDGIQVRLIDQGKDTPQVDAYWMRCAPHTVRHAEAHSLGTRESLTLISGWLEAGPEGATTQLAPGDTLTFPADQPHLYRTQTAEATLMMTITYAAKAKRHEPTCQPLSCSLRLKRCA</sequence>
<dbReference type="CDD" id="cd00093">
    <property type="entry name" value="HTH_XRE"/>
    <property type="match status" value="1"/>
</dbReference>
<dbReference type="KEGG" id="hsr:HSBAA_47880"/>
<evidence type="ECO:0000256" key="1">
    <source>
        <dbReference type="ARBA" id="ARBA00023125"/>
    </source>
</evidence>
<dbReference type="SUPFAM" id="SSF47413">
    <property type="entry name" value="lambda repressor-like DNA-binding domains"/>
    <property type="match status" value="1"/>
</dbReference>
<dbReference type="CDD" id="cd02209">
    <property type="entry name" value="cupin_XRE_C"/>
    <property type="match status" value="1"/>
</dbReference>
<evidence type="ECO:0000313" key="3">
    <source>
        <dbReference type="EMBL" id="BBI63482.1"/>
    </source>
</evidence>
<dbReference type="AlphaFoldDB" id="A0A455UBB1"/>
<feature type="domain" description="HTH cro/C1-type" evidence="2">
    <location>
        <begin position="30"/>
        <end position="67"/>
    </location>
</feature>
<dbReference type="EMBL" id="AP019514">
    <property type="protein sequence ID" value="BBI63482.1"/>
    <property type="molecule type" value="Genomic_DNA"/>
</dbReference>
<dbReference type="PANTHER" id="PTHR46797:SF1">
    <property type="entry name" value="METHYLPHOSPHONATE SYNTHASE"/>
    <property type="match status" value="1"/>
</dbReference>
<dbReference type="GO" id="GO:0005829">
    <property type="term" value="C:cytosol"/>
    <property type="evidence" value="ECO:0007669"/>
    <property type="project" value="TreeGrafter"/>
</dbReference>
<dbReference type="SUPFAM" id="SSF51182">
    <property type="entry name" value="RmlC-like cupins"/>
    <property type="match status" value="1"/>
</dbReference>
<dbReference type="Proteomes" id="UP000320231">
    <property type="component" value="Chromosome"/>
</dbReference>